<proteinExistence type="predicted"/>
<keyword evidence="3" id="KW-1185">Reference proteome</keyword>
<reference evidence="2 3" key="1">
    <citation type="submission" date="2015-09" db="EMBL/GenBank/DDBJ databases">
        <title>Draft genome of the parasitic nematode Teladorsagia circumcincta isolate WARC Sus (inbred).</title>
        <authorList>
            <person name="Mitreva M."/>
        </authorList>
    </citation>
    <scope>NUCLEOTIDE SEQUENCE [LARGE SCALE GENOMIC DNA]</scope>
    <source>
        <strain evidence="2 3">S</strain>
    </source>
</reference>
<name>A0A2G9UTZ2_TELCI</name>
<dbReference type="AlphaFoldDB" id="A0A2G9UTZ2"/>
<feature type="region of interest" description="Disordered" evidence="1">
    <location>
        <begin position="98"/>
        <end position="124"/>
    </location>
</feature>
<sequence>MHYDRVQTKGYSGIVKMIDMLESPFGGITCGPGISSRAIERNYEGTILIASDCDVTLHYSPRMSSPFCHHKKADNERVNENKTKIEIANFFTPARTCRPGLGGPDVEDDNEGGGGATDDGGGGCIAKMPLSAEPDERDDIGRIVDDDKLLRPYYRAFLVILANRDHNLIDDPPKSFSQIALAIRKANVETEARTSGMINSFGCASRTFYDSGPFHG</sequence>
<feature type="non-terminal residue" evidence="2">
    <location>
        <position position="216"/>
    </location>
</feature>
<accession>A0A2G9UTZ2</accession>
<organism evidence="2 3">
    <name type="scientific">Teladorsagia circumcincta</name>
    <name type="common">Brown stomach worm</name>
    <name type="synonym">Ostertagia circumcincta</name>
    <dbReference type="NCBI Taxonomy" id="45464"/>
    <lineage>
        <taxon>Eukaryota</taxon>
        <taxon>Metazoa</taxon>
        <taxon>Ecdysozoa</taxon>
        <taxon>Nematoda</taxon>
        <taxon>Chromadorea</taxon>
        <taxon>Rhabditida</taxon>
        <taxon>Rhabditina</taxon>
        <taxon>Rhabditomorpha</taxon>
        <taxon>Strongyloidea</taxon>
        <taxon>Trichostrongylidae</taxon>
        <taxon>Teladorsagia</taxon>
    </lineage>
</organism>
<evidence type="ECO:0000313" key="2">
    <source>
        <dbReference type="EMBL" id="PIO73212.1"/>
    </source>
</evidence>
<feature type="compositionally biased region" description="Gly residues" evidence="1">
    <location>
        <begin position="112"/>
        <end position="124"/>
    </location>
</feature>
<evidence type="ECO:0000256" key="1">
    <source>
        <dbReference type="SAM" id="MobiDB-lite"/>
    </source>
</evidence>
<dbReference type="Proteomes" id="UP000230423">
    <property type="component" value="Unassembled WGS sequence"/>
</dbReference>
<dbReference type="EMBL" id="KZ345497">
    <property type="protein sequence ID" value="PIO73212.1"/>
    <property type="molecule type" value="Genomic_DNA"/>
</dbReference>
<protein>
    <submittedName>
        <fullName evidence="2">Uncharacterized protein</fullName>
    </submittedName>
</protein>
<gene>
    <name evidence="2" type="ORF">TELCIR_04828</name>
</gene>
<evidence type="ECO:0000313" key="3">
    <source>
        <dbReference type="Proteomes" id="UP000230423"/>
    </source>
</evidence>